<name>A0ABT7T489_9MICO</name>
<dbReference type="InterPro" id="IPR029063">
    <property type="entry name" value="SAM-dependent_MTases_sf"/>
</dbReference>
<dbReference type="Gene3D" id="3.40.50.150">
    <property type="entry name" value="Vaccinia Virus protein VP39"/>
    <property type="match status" value="1"/>
</dbReference>
<dbReference type="PANTHER" id="PTHR43861">
    <property type="entry name" value="TRANS-ACONITATE 2-METHYLTRANSFERASE-RELATED"/>
    <property type="match status" value="1"/>
</dbReference>
<dbReference type="Pfam" id="PF13649">
    <property type="entry name" value="Methyltransf_25"/>
    <property type="match status" value="1"/>
</dbReference>
<evidence type="ECO:0000313" key="4">
    <source>
        <dbReference type="Proteomes" id="UP001237823"/>
    </source>
</evidence>
<evidence type="ECO:0000259" key="2">
    <source>
        <dbReference type="Pfam" id="PF13649"/>
    </source>
</evidence>
<dbReference type="GO" id="GO:0008168">
    <property type="term" value="F:methyltransferase activity"/>
    <property type="evidence" value="ECO:0007669"/>
    <property type="project" value="UniProtKB-KW"/>
</dbReference>
<dbReference type="Proteomes" id="UP001237823">
    <property type="component" value="Unassembled WGS sequence"/>
</dbReference>
<comment type="caution">
    <text evidence="3">The sequence shown here is derived from an EMBL/GenBank/DDBJ whole genome shotgun (WGS) entry which is preliminary data.</text>
</comment>
<keyword evidence="4" id="KW-1185">Reference proteome</keyword>
<evidence type="ECO:0000313" key="3">
    <source>
        <dbReference type="EMBL" id="MDM7884355.1"/>
    </source>
</evidence>
<dbReference type="CDD" id="cd02440">
    <property type="entry name" value="AdoMet_MTases"/>
    <property type="match status" value="1"/>
</dbReference>
<dbReference type="EC" id="2.1.-.-" evidence="3"/>
<sequence length="217" mass="23189">MHEDRADPLPVDRGDRDRRAGRLVVEAYSDRADEYAQVLGSMHAVHPADRSLVESWADGVTGTVLDAGCGPGHWTAHLAGRGHPVVGLDSVPRFVELARAAAPDVDFRVGSFETTGLPGDSIGGVLSWYSLVHHAPDRVPGALAEFRRVLVPGGGLLVGFFAGEALEPFDHAVTTAHRWPVAQMADVLERAGFTVVDVQQRIDPGMRPHAAVSAVSR</sequence>
<organism evidence="3 4">
    <name type="scientific">Curtobacterium citri</name>
    <dbReference type="NCBI Taxonomy" id="3055139"/>
    <lineage>
        <taxon>Bacteria</taxon>
        <taxon>Bacillati</taxon>
        <taxon>Actinomycetota</taxon>
        <taxon>Actinomycetes</taxon>
        <taxon>Micrococcales</taxon>
        <taxon>Microbacteriaceae</taxon>
        <taxon>Curtobacterium</taxon>
    </lineage>
</organism>
<keyword evidence="3" id="KW-0489">Methyltransferase</keyword>
<dbReference type="EMBL" id="JAUCML010000002">
    <property type="protein sequence ID" value="MDM7884355.1"/>
    <property type="molecule type" value="Genomic_DNA"/>
</dbReference>
<proteinExistence type="predicted"/>
<protein>
    <submittedName>
        <fullName evidence="3">Class I SAM-dependent methyltransferase</fullName>
        <ecNumber evidence="3">2.1.-.-</ecNumber>
    </submittedName>
</protein>
<accession>A0ABT7T489</accession>
<dbReference type="GO" id="GO:0032259">
    <property type="term" value="P:methylation"/>
    <property type="evidence" value="ECO:0007669"/>
    <property type="project" value="UniProtKB-KW"/>
</dbReference>
<dbReference type="SUPFAM" id="SSF53335">
    <property type="entry name" value="S-adenosyl-L-methionine-dependent methyltransferases"/>
    <property type="match status" value="1"/>
</dbReference>
<gene>
    <name evidence="3" type="ORF">QUG92_04500</name>
</gene>
<reference evidence="3 4" key="1">
    <citation type="submission" date="2023-06" db="EMBL/GenBank/DDBJ databases">
        <authorList>
            <person name="Feng G."/>
            <person name="Li J."/>
            <person name="Zhu H."/>
        </authorList>
    </citation>
    <scope>NUCLEOTIDE SEQUENCE [LARGE SCALE GENOMIC DNA]</scope>
    <source>
        <strain evidence="3 4">RHCKG23</strain>
    </source>
</reference>
<evidence type="ECO:0000256" key="1">
    <source>
        <dbReference type="ARBA" id="ARBA00022679"/>
    </source>
</evidence>
<keyword evidence="1 3" id="KW-0808">Transferase</keyword>
<dbReference type="RefSeq" id="WP_289457815.1">
    <property type="nucleotide sequence ID" value="NZ_JAUCML010000002.1"/>
</dbReference>
<feature type="domain" description="Methyltransferase" evidence="2">
    <location>
        <begin position="64"/>
        <end position="154"/>
    </location>
</feature>
<dbReference type="InterPro" id="IPR041698">
    <property type="entry name" value="Methyltransf_25"/>
</dbReference>